<dbReference type="AlphaFoldDB" id="A0A5M9JWW7"/>
<feature type="compositionally biased region" description="Low complexity" evidence="2">
    <location>
        <begin position="393"/>
        <end position="433"/>
    </location>
</feature>
<evidence type="ECO:0000313" key="3">
    <source>
        <dbReference type="EMBL" id="KAA8572963.1"/>
    </source>
</evidence>
<dbReference type="InterPro" id="IPR036291">
    <property type="entry name" value="NAD(P)-bd_dom_sf"/>
</dbReference>
<feature type="compositionally biased region" description="Low complexity" evidence="2">
    <location>
        <begin position="73"/>
        <end position="89"/>
    </location>
</feature>
<comment type="caution">
    <text evidence="3">The sequence shown here is derived from an EMBL/GenBank/DDBJ whole genome shotgun (WGS) entry which is preliminary data.</text>
</comment>
<dbReference type="FunFam" id="3.40.50.720:FF:000577">
    <property type="entry name" value="Proline utilization protein PrnX, putative"/>
    <property type="match status" value="1"/>
</dbReference>
<dbReference type="PANTHER" id="PTHR13812:SF19">
    <property type="entry name" value="KETIMINE REDUCTASE MU-CRYSTALLIN"/>
    <property type="match status" value="1"/>
</dbReference>
<dbReference type="InterPro" id="IPR003462">
    <property type="entry name" value="ODC_Mu_crystall"/>
</dbReference>
<evidence type="ECO:0008006" key="5">
    <source>
        <dbReference type="Google" id="ProtNLM"/>
    </source>
</evidence>
<evidence type="ECO:0000256" key="2">
    <source>
        <dbReference type="SAM" id="MobiDB-lite"/>
    </source>
</evidence>
<sequence length="596" mass="66011">MPLTVLTDSDVQHLLRDLTLRDLEGFQDKMRQALHDLEEQCLSRNRKKTTLFMPSTSSAGIGMKVVTLPQPGSFNESSDSDSVSTGSSSNKNPTTPQGSLTLMDKTGLPFGFIDASETTAFRTALASSLLITPRTKVKTITAFGAGKQAFWHIRLALILRGPTIKQINIITRTFSDRVRNLMEAFFEIPTATKEREGWSDAKFTVLSPAYGEFARLEKDYIRASDIIFCTTPSTSPLFAHSILTNTEGRRKGRLIVAIGSYKPDMIEIPIEVIAQAIKTHGSGHHFHKHAEEGRVIVVDTIDGCKHEAGEIIQGNVSAKNLVELGELVMLSHGSDPLNHSSAIDDSDESPRISLDLLNLKLNENEDENNSATPTPASPPLPRSMSGVYNSEHSISPSSSRPSSRGSSFFRKPKSRTGSISTSTTGSSGTLGMLGKEIQTEKEDGMSRWLRNGNVIYKSVGMGLMDLVMGAELVRIEWDGRDGNTDELKHWKTGAKKEIPREFWQRKTISIWILYHAHKHFEIVPNKAMPASSASSTSKVYLVPLIHGYSSKRTRRRHKHTHTHTLSLSLFLYYFRNLSDPISSDSTFDPQLLNTNS</sequence>
<feature type="region of interest" description="Disordered" evidence="2">
    <location>
        <begin position="363"/>
        <end position="433"/>
    </location>
</feature>
<feature type="region of interest" description="Disordered" evidence="2">
    <location>
        <begin position="70"/>
        <end position="100"/>
    </location>
</feature>
<name>A0A5M9JWW7_MONFR</name>
<proteinExistence type="inferred from homology"/>
<dbReference type="Gene3D" id="3.40.50.720">
    <property type="entry name" value="NAD(P)-binding Rossmann-like Domain"/>
    <property type="match status" value="1"/>
</dbReference>
<reference evidence="3 4" key="1">
    <citation type="submission" date="2019-06" db="EMBL/GenBank/DDBJ databases">
        <title>Genome Sequence of the Brown Rot Fungal Pathogen Monilinia fructicola.</title>
        <authorList>
            <person name="De Miccolis Angelini R.M."/>
            <person name="Landi L."/>
            <person name="Abate D."/>
            <person name="Pollastro S."/>
            <person name="Romanazzi G."/>
            <person name="Faretra F."/>
        </authorList>
    </citation>
    <scope>NUCLEOTIDE SEQUENCE [LARGE SCALE GENOMIC DNA]</scope>
    <source>
        <strain evidence="3 4">Mfrc123</strain>
    </source>
</reference>
<keyword evidence="4" id="KW-1185">Reference proteome</keyword>
<dbReference type="Proteomes" id="UP000322873">
    <property type="component" value="Unassembled WGS sequence"/>
</dbReference>
<evidence type="ECO:0000256" key="1">
    <source>
        <dbReference type="ARBA" id="ARBA00008903"/>
    </source>
</evidence>
<dbReference type="InterPro" id="IPR023401">
    <property type="entry name" value="ODC_N"/>
</dbReference>
<dbReference type="EMBL" id="VICG01000004">
    <property type="protein sequence ID" value="KAA8572963.1"/>
    <property type="molecule type" value="Genomic_DNA"/>
</dbReference>
<feature type="compositionally biased region" description="Polar residues" evidence="2">
    <location>
        <begin position="90"/>
        <end position="100"/>
    </location>
</feature>
<dbReference type="GO" id="GO:0005737">
    <property type="term" value="C:cytoplasm"/>
    <property type="evidence" value="ECO:0007669"/>
    <property type="project" value="TreeGrafter"/>
</dbReference>
<dbReference type="PANTHER" id="PTHR13812">
    <property type="entry name" value="KETIMINE REDUCTASE MU-CRYSTALLIN"/>
    <property type="match status" value="1"/>
</dbReference>
<comment type="similarity">
    <text evidence="1">Belongs to the ornithine cyclodeaminase/mu-crystallin family.</text>
</comment>
<accession>A0A5M9JWW7</accession>
<organism evidence="3 4">
    <name type="scientific">Monilinia fructicola</name>
    <name type="common">Brown rot fungus</name>
    <name type="synonym">Ciboria fructicola</name>
    <dbReference type="NCBI Taxonomy" id="38448"/>
    <lineage>
        <taxon>Eukaryota</taxon>
        <taxon>Fungi</taxon>
        <taxon>Dikarya</taxon>
        <taxon>Ascomycota</taxon>
        <taxon>Pezizomycotina</taxon>
        <taxon>Leotiomycetes</taxon>
        <taxon>Helotiales</taxon>
        <taxon>Sclerotiniaceae</taxon>
        <taxon>Monilinia</taxon>
    </lineage>
</organism>
<dbReference type="VEuPathDB" id="FungiDB:MFRU_027g00980"/>
<evidence type="ECO:0000313" key="4">
    <source>
        <dbReference type="Proteomes" id="UP000322873"/>
    </source>
</evidence>
<dbReference type="SUPFAM" id="SSF51735">
    <property type="entry name" value="NAD(P)-binding Rossmann-fold domains"/>
    <property type="match status" value="1"/>
</dbReference>
<gene>
    <name evidence="3" type="ORF">EYC84_003510</name>
</gene>
<dbReference type="Gene3D" id="3.30.1780.10">
    <property type="entry name" value="ornithine cyclodeaminase, domain 1"/>
    <property type="match status" value="1"/>
</dbReference>
<protein>
    <recommendedName>
        <fullName evidence="5">Quinate/shikimate 5-dehydrogenase/glutamyl-tRNA reductase domain-containing protein</fullName>
    </recommendedName>
</protein>